<evidence type="ECO:0000256" key="2">
    <source>
        <dbReference type="ARBA" id="ARBA00022722"/>
    </source>
</evidence>
<dbReference type="PANTHER" id="PTHR33397">
    <property type="entry name" value="UPF0331 PROTEIN YUTE"/>
    <property type="match status" value="1"/>
</dbReference>
<proteinExistence type="inferred from homology"/>
<evidence type="ECO:0000256" key="1">
    <source>
        <dbReference type="ARBA" id="ARBA00022649"/>
    </source>
</evidence>
<accession>A0ABZ2Y9J3</accession>
<dbReference type="Gene3D" id="1.20.120.580">
    <property type="entry name" value="bsu32300-like"/>
    <property type="match status" value="1"/>
</dbReference>
<dbReference type="InterPro" id="IPR037038">
    <property type="entry name" value="HepT-like_sf"/>
</dbReference>
<evidence type="ECO:0000313" key="6">
    <source>
        <dbReference type="EMBL" id="WZL75642.1"/>
    </source>
</evidence>
<dbReference type="RefSeq" id="WP_369017792.1">
    <property type="nucleotide sequence ID" value="NZ_CP121689.1"/>
</dbReference>
<keyword evidence="3" id="KW-0378">Hydrolase</keyword>
<evidence type="ECO:0000313" key="7">
    <source>
        <dbReference type="Proteomes" id="UP001461341"/>
    </source>
</evidence>
<dbReference type="NCBIfam" id="NF047751">
    <property type="entry name" value="HepT_toxin"/>
    <property type="match status" value="1"/>
</dbReference>
<sequence>MAKEVLLERIRRLEENIKELSLFREKVKLEEVRADKIREWALRYGLLETIQAVIDIACHLVSLNNLGSPATYSECITLLEKNGYIDSNLTQRLVSMVGLRNLLIHEYATIDVEALYRCLSEIEDFVDFVHAIQPYIG</sequence>
<dbReference type="Pfam" id="PF01934">
    <property type="entry name" value="HepT-like"/>
    <property type="match status" value="1"/>
</dbReference>
<reference evidence="6 7" key="1">
    <citation type="submission" date="2023-03" db="EMBL/GenBank/DDBJ databases">
        <title>Novel Species.</title>
        <authorList>
            <person name="Ma S."/>
        </authorList>
    </citation>
    <scope>NUCLEOTIDE SEQUENCE [LARGE SCALE GENOMIC DNA]</scope>
    <source>
        <strain evidence="6 7">B11</strain>
    </source>
</reference>
<keyword evidence="5" id="KW-0175">Coiled coil</keyword>
<keyword evidence="2" id="KW-0540">Nuclease</keyword>
<keyword evidence="1" id="KW-1277">Toxin-antitoxin system</keyword>
<protein>
    <submittedName>
        <fullName evidence="6">DUF86 domain-containing protein</fullName>
    </submittedName>
</protein>
<organism evidence="6 7">
    <name type="scientific">Thermatribacter velox</name>
    <dbReference type="NCBI Taxonomy" id="3039681"/>
    <lineage>
        <taxon>Bacteria</taxon>
        <taxon>Pseudomonadati</taxon>
        <taxon>Atribacterota</taxon>
        <taxon>Atribacteria</taxon>
        <taxon>Atribacterales</taxon>
        <taxon>Thermatribacteraceae</taxon>
        <taxon>Thermatribacter</taxon>
    </lineage>
</organism>
<feature type="coiled-coil region" evidence="5">
    <location>
        <begin position="3"/>
        <end position="30"/>
    </location>
</feature>
<comment type="similarity">
    <text evidence="4">Belongs to the HepT RNase toxin family.</text>
</comment>
<evidence type="ECO:0000256" key="3">
    <source>
        <dbReference type="ARBA" id="ARBA00022801"/>
    </source>
</evidence>
<evidence type="ECO:0000256" key="4">
    <source>
        <dbReference type="ARBA" id="ARBA00024207"/>
    </source>
</evidence>
<name>A0ABZ2Y9J3_9BACT</name>
<keyword evidence="7" id="KW-1185">Reference proteome</keyword>
<gene>
    <name evidence="6" type="ORF">QBE54_08600</name>
</gene>
<dbReference type="InterPro" id="IPR008201">
    <property type="entry name" value="HepT-like"/>
</dbReference>
<dbReference type="PANTHER" id="PTHR33397:SF5">
    <property type="entry name" value="RNASE YUTE-RELATED"/>
    <property type="match status" value="1"/>
</dbReference>
<evidence type="ECO:0000256" key="5">
    <source>
        <dbReference type="SAM" id="Coils"/>
    </source>
</evidence>
<dbReference type="Proteomes" id="UP001461341">
    <property type="component" value="Chromosome"/>
</dbReference>
<dbReference type="InterPro" id="IPR052379">
    <property type="entry name" value="Type_VII_TA_RNase"/>
</dbReference>
<dbReference type="EMBL" id="CP121689">
    <property type="protein sequence ID" value="WZL75642.1"/>
    <property type="molecule type" value="Genomic_DNA"/>
</dbReference>